<sequence>MTGAPLPFRAFVFDVDGTLAETEELHRRAFNETFTEAGLDWHWDRSLYRELLGTTGGKERIRAFMRDYAPETAPTEDDIPALHARKTWRYAELVAEGTLSLRPGIADLIANARAEGLQVAVATTTNLPNVEALTRATGQGPAPQIFDAIAAGDMVKAKKPAPDVFLLAAEMLGLPPTACLAFEDSRNGLISAKAAGMACIVSPGPYTEGQDFSEADLVVRCFSEVADMQALRRKMARAA</sequence>
<dbReference type="InterPro" id="IPR006439">
    <property type="entry name" value="HAD-SF_hydro_IA"/>
</dbReference>
<dbReference type="OrthoDB" id="9797743at2"/>
<evidence type="ECO:0000256" key="1">
    <source>
        <dbReference type="ARBA" id="ARBA00006171"/>
    </source>
</evidence>
<comment type="caution">
    <text evidence="4">The sequence shown here is derived from an EMBL/GenBank/DDBJ whole genome shotgun (WGS) entry which is preliminary data.</text>
</comment>
<evidence type="ECO:0000313" key="4">
    <source>
        <dbReference type="EMBL" id="KUJ85471.1"/>
    </source>
</evidence>
<evidence type="ECO:0000313" key="5">
    <source>
        <dbReference type="Proteomes" id="UP000053791"/>
    </source>
</evidence>
<dbReference type="Gene3D" id="3.40.50.1000">
    <property type="entry name" value="HAD superfamily/HAD-like"/>
    <property type="match status" value="1"/>
</dbReference>
<gene>
    <name evidence="4" type="ORF">AVO45_00255</name>
</gene>
<keyword evidence="3" id="KW-0378">Hydrolase</keyword>
<organism evidence="4 5">
    <name type="scientific">Ruegeria marisrubri</name>
    <dbReference type="NCBI Taxonomy" id="1685379"/>
    <lineage>
        <taxon>Bacteria</taxon>
        <taxon>Pseudomonadati</taxon>
        <taxon>Pseudomonadota</taxon>
        <taxon>Alphaproteobacteria</taxon>
        <taxon>Rhodobacterales</taxon>
        <taxon>Roseobacteraceae</taxon>
        <taxon>Ruegeria</taxon>
    </lineage>
</organism>
<dbReference type="NCBIfam" id="TIGR01509">
    <property type="entry name" value="HAD-SF-IA-v3"/>
    <property type="match status" value="1"/>
</dbReference>
<dbReference type="SFLD" id="SFLDG01135">
    <property type="entry name" value="C1.5.6:_HAD__Beta-PGM__Phospha"/>
    <property type="match status" value="1"/>
</dbReference>
<proteinExistence type="inferred from homology"/>
<dbReference type="InterPro" id="IPR023198">
    <property type="entry name" value="PGP-like_dom2"/>
</dbReference>
<dbReference type="PRINTS" id="PR00413">
    <property type="entry name" value="HADHALOGNASE"/>
</dbReference>
<dbReference type="PANTHER" id="PTHR42896">
    <property type="entry name" value="XYLULOSE-1,5-BISPHOSPHATE (XUBP) PHOSPHATASE"/>
    <property type="match status" value="1"/>
</dbReference>
<evidence type="ECO:0000256" key="3">
    <source>
        <dbReference type="ARBA" id="ARBA00022801"/>
    </source>
</evidence>
<dbReference type="InterPro" id="IPR023214">
    <property type="entry name" value="HAD_sf"/>
</dbReference>
<dbReference type="RefSeq" id="WP_068343181.1">
    <property type="nucleotide sequence ID" value="NZ_LQBQ01000001.1"/>
</dbReference>
<dbReference type="Proteomes" id="UP000053791">
    <property type="component" value="Unassembled WGS sequence"/>
</dbReference>
<keyword evidence="5" id="KW-1185">Reference proteome</keyword>
<dbReference type="SUPFAM" id="SSF56784">
    <property type="entry name" value="HAD-like"/>
    <property type="match status" value="1"/>
</dbReference>
<dbReference type="GO" id="GO:0016787">
    <property type="term" value="F:hydrolase activity"/>
    <property type="evidence" value="ECO:0007669"/>
    <property type="project" value="UniProtKB-KW"/>
</dbReference>
<reference evidence="4 5" key="1">
    <citation type="submission" date="2015-12" db="EMBL/GenBank/DDBJ databases">
        <authorList>
            <person name="Shamseldin A."/>
            <person name="Moawad H."/>
            <person name="Abd El-Rahim W.M."/>
            <person name="Sadowsky M.J."/>
        </authorList>
    </citation>
    <scope>NUCLEOTIDE SEQUENCE [LARGE SCALE GENOMIC DNA]</scope>
    <source>
        <strain evidence="4 5">ZGT118</strain>
    </source>
</reference>
<protein>
    <submittedName>
        <fullName evidence="4">Phosphatase</fullName>
    </submittedName>
</protein>
<dbReference type="Pfam" id="PF00702">
    <property type="entry name" value="Hydrolase"/>
    <property type="match status" value="1"/>
</dbReference>
<dbReference type="SFLD" id="SFLDG01129">
    <property type="entry name" value="C1.5:_HAD__Beta-PGM__Phosphata"/>
    <property type="match status" value="1"/>
</dbReference>
<dbReference type="SFLD" id="SFLDS00003">
    <property type="entry name" value="Haloacid_Dehalogenase"/>
    <property type="match status" value="1"/>
</dbReference>
<dbReference type="InterPro" id="IPR036412">
    <property type="entry name" value="HAD-like_sf"/>
</dbReference>
<dbReference type="GO" id="GO:0000287">
    <property type="term" value="F:magnesium ion binding"/>
    <property type="evidence" value="ECO:0007669"/>
    <property type="project" value="UniProtKB-ARBA"/>
</dbReference>
<dbReference type="PANTHER" id="PTHR42896:SF2">
    <property type="entry name" value="CBBY-LIKE PROTEIN"/>
    <property type="match status" value="1"/>
</dbReference>
<dbReference type="Gene3D" id="1.10.150.240">
    <property type="entry name" value="Putative phosphatase, domain 2"/>
    <property type="match status" value="1"/>
</dbReference>
<dbReference type="STRING" id="1685379.AVO45_00255"/>
<evidence type="ECO:0000256" key="2">
    <source>
        <dbReference type="ARBA" id="ARBA00022723"/>
    </source>
</evidence>
<dbReference type="EMBL" id="LQBQ01000001">
    <property type="protein sequence ID" value="KUJ85471.1"/>
    <property type="molecule type" value="Genomic_DNA"/>
</dbReference>
<dbReference type="InterPro" id="IPR044999">
    <property type="entry name" value="CbbY-like"/>
</dbReference>
<dbReference type="FunFam" id="3.40.50.1000:FF:000036">
    <property type="entry name" value="HAD family hydrolase"/>
    <property type="match status" value="1"/>
</dbReference>
<keyword evidence="2" id="KW-0479">Metal-binding</keyword>
<dbReference type="AlphaFoldDB" id="A0A0X3UE30"/>
<name>A0A0X3UE30_9RHOB</name>
<accession>A0A0X3UE30</accession>
<dbReference type="CDD" id="cd07528">
    <property type="entry name" value="HAD_CbbY-like"/>
    <property type="match status" value="1"/>
</dbReference>
<comment type="similarity">
    <text evidence="1">Belongs to the HAD-like hydrolase superfamily. CbbY/CbbZ/Gph/YieH family.</text>
</comment>
<dbReference type="SFLD" id="SFLDF00035">
    <property type="entry name" value="phosphoglycolate_phosphatase"/>
    <property type="match status" value="1"/>
</dbReference>